<dbReference type="PRINTS" id="PR00449">
    <property type="entry name" value="RASTRNSFRMNG"/>
</dbReference>
<dbReference type="NCBIfam" id="TIGR00231">
    <property type="entry name" value="small_GTP"/>
    <property type="match status" value="1"/>
</dbReference>
<dbReference type="PROSITE" id="PS51419">
    <property type="entry name" value="RAB"/>
    <property type="match status" value="1"/>
</dbReference>
<dbReference type="Gene3D" id="3.40.50.300">
    <property type="entry name" value="P-loop containing nucleotide triphosphate hydrolases"/>
    <property type="match status" value="1"/>
</dbReference>
<reference evidence="3" key="1">
    <citation type="submission" date="2022-01" db="EMBL/GenBank/DDBJ databases">
        <authorList>
            <person name="King R."/>
        </authorList>
    </citation>
    <scope>NUCLEOTIDE SEQUENCE</scope>
</reference>
<sequence length="198" mass="22479">MKTHNNRVDIKVVIVGNMSVGKTSLIQRFIHENFKENMNETIGAAFSAKELTSMSGSKRIVGIWDTAGTERYRSMVKMFYRDAKAAIVCFDITNKSSWEGLRSWISELREVEENCKVYICGTKKDLVDEGISEREVPLEKCNEYARGIQVKLLETSSKTGENVDELFQSIVDECVLDESIIAKSSLQLAENDKRRMCC</sequence>
<dbReference type="FunFam" id="3.40.50.300:FF:001204">
    <property type="entry name" value="Small GTP-binding protein, putative"/>
    <property type="match status" value="1"/>
</dbReference>
<dbReference type="OrthoDB" id="25896at2759"/>
<dbReference type="SMART" id="SM00173">
    <property type="entry name" value="RAS"/>
    <property type="match status" value="1"/>
</dbReference>
<evidence type="ECO:0000313" key="4">
    <source>
        <dbReference type="Proteomes" id="UP001152798"/>
    </source>
</evidence>
<dbReference type="SMART" id="SM00175">
    <property type="entry name" value="RAB"/>
    <property type="match status" value="1"/>
</dbReference>
<evidence type="ECO:0000256" key="1">
    <source>
        <dbReference type="ARBA" id="ARBA00006270"/>
    </source>
</evidence>
<comment type="similarity">
    <text evidence="1">Belongs to the small GTPase superfamily. Rab family.</text>
</comment>
<dbReference type="InterPro" id="IPR027417">
    <property type="entry name" value="P-loop_NTPase"/>
</dbReference>
<keyword evidence="4" id="KW-1185">Reference proteome</keyword>
<name>A0A9P0H9B7_NEZVI</name>
<dbReference type="PROSITE" id="PS51421">
    <property type="entry name" value="RAS"/>
    <property type="match status" value="1"/>
</dbReference>
<evidence type="ECO:0000256" key="2">
    <source>
        <dbReference type="ARBA" id="ARBA00022741"/>
    </source>
</evidence>
<dbReference type="SMART" id="SM00174">
    <property type="entry name" value="RHO"/>
    <property type="match status" value="1"/>
</dbReference>
<dbReference type="GO" id="GO:0005525">
    <property type="term" value="F:GTP binding"/>
    <property type="evidence" value="ECO:0007669"/>
    <property type="project" value="InterPro"/>
</dbReference>
<dbReference type="Proteomes" id="UP001152798">
    <property type="component" value="Chromosome 4"/>
</dbReference>
<dbReference type="AlphaFoldDB" id="A0A9P0H9B7"/>
<proteinExistence type="inferred from homology"/>
<keyword evidence="2" id="KW-0547">Nucleotide-binding</keyword>
<dbReference type="SUPFAM" id="SSF52540">
    <property type="entry name" value="P-loop containing nucleoside triphosphate hydrolases"/>
    <property type="match status" value="1"/>
</dbReference>
<accession>A0A9P0H9B7</accession>
<dbReference type="InterPro" id="IPR005225">
    <property type="entry name" value="Small_GTP-bd"/>
</dbReference>
<dbReference type="Pfam" id="PF00071">
    <property type="entry name" value="Ras"/>
    <property type="match status" value="1"/>
</dbReference>
<dbReference type="GO" id="GO:0003924">
    <property type="term" value="F:GTPase activity"/>
    <property type="evidence" value="ECO:0007669"/>
    <property type="project" value="InterPro"/>
</dbReference>
<dbReference type="PANTHER" id="PTHR47978">
    <property type="match status" value="1"/>
</dbReference>
<dbReference type="CDD" id="cd00154">
    <property type="entry name" value="Rab"/>
    <property type="match status" value="1"/>
</dbReference>
<dbReference type="SMART" id="SM00176">
    <property type="entry name" value="RAN"/>
    <property type="match status" value="1"/>
</dbReference>
<protein>
    <submittedName>
        <fullName evidence="3">Uncharacterized protein</fullName>
    </submittedName>
</protein>
<organism evidence="3 4">
    <name type="scientific">Nezara viridula</name>
    <name type="common">Southern green stink bug</name>
    <name type="synonym">Cimex viridulus</name>
    <dbReference type="NCBI Taxonomy" id="85310"/>
    <lineage>
        <taxon>Eukaryota</taxon>
        <taxon>Metazoa</taxon>
        <taxon>Ecdysozoa</taxon>
        <taxon>Arthropoda</taxon>
        <taxon>Hexapoda</taxon>
        <taxon>Insecta</taxon>
        <taxon>Pterygota</taxon>
        <taxon>Neoptera</taxon>
        <taxon>Paraneoptera</taxon>
        <taxon>Hemiptera</taxon>
        <taxon>Heteroptera</taxon>
        <taxon>Panheteroptera</taxon>
        <taxon>Pentatomomorpha</taxon>
        <taxon>Pentatomoidea</taxon>
        <taxon>Pentatomidae</taxon>
        <taxon>Pentatominae</taxon>
        <taxon>Nezara</taxon>
    </lineage>
</organism>
<dbReference type="InterPro" id="IPR001806">
    <property type="entry name" value="Small_GTPase"/>
</dbReference>
<dbReference type="PROSITE" id="PS51420">
    <property type="entry name" value="RHO"/>
    <property type="match status" value="1"/>
</dbReference>
<evidence type="ECO:0000313" key="3">
    <source>
        <dbReference type="EMBL" id="CAH1397978.1"/>
    </source>
</evidence>
<dbReference type="EMBL" id="OV725080">
    <property type="protein sequence ID" value="CAH1397978.1"/>
    <property type="molecule type" value="Genomic_DNA"/>
</dbReference>
<gene>
    <name evidence="3" type="ORF">NEZAVI_LOCUS7713</name>
</gene>